<dbReference type="EMBL" id="SNVI01000008">
    <property type="protein sequence ID" value="TFE36438.1"/>
    <property type="molecule type" value="Genomic_DNA"/>
</dbReference>
<evidence type="ECO:0000313" key="1">
    <source>
        <dbReference type="EMBL" id="TFE36438.1"/>
    </source>
</evidence>
<reference evidence="1 2" key="1">
    <citation type="submission" date="2019-03" db="EMBL/GenBank/DDBJ databases">
        <title>Complete Genome Sequence of Paraburkholderia dipogonis ICMP 19430T, a Nitrogen-fixing Symbiont of the South African Invasive Legume Dipogon lignosus in New Zealand.</title>
        <authorList>
            <person name="De Meyer S.E."/>
        </authorList>
    </citation>
    <scope>NUCLEOTIDE SEQUENCE [LARGE SCALE GENOMIC DNA]</scope>
    <source>
        <strain evidence="1 2">ICMP 19430</strain>
    </source>
</reference>
<sequence length="187" mass="21403">MHLLLNDLNLGFLKNIASDVDFAFFHSDDARHFISCFVARFSDNETCAKHWRLINNEIAVEYQSSLPDEFSSWNIYLALVTPSAMDKHLKYRIENDRFALRKLVLAGPTFASESDAVVREALENSILGQDLKLSDVGDGLYDQLENSNRFRDFLSTSSQLPLDGKERSSEVRRRRINELLERLGSLS</sequence>
<accession>A0A4Y8MG76</accession>
<organism evidence="1 2">
    <name type="scientific">Paraburkholderia dipogonis</name>
    <dbReference type="NCBI Taxonomy" id="1211383"/>
    <lineage>
        <taxon>Bacteria</taxon>
        <taxon>Pseudomonadati</taxon>
        <taxon>Pseudomonadota</taxon>
        <taxon>Betaproteobacteria</taxon>
        <taxon>Burkholderiales</taxon>
        <taxon>Burkholderiaceae</taxon>
        <taxon>Paraburkholderia</taxon>
    </lineage>
</organism>
<gene>
    <name evidence="1" type="ORF">E2553_42530</name>
</gene>
<name>A0A4Y8MG76_9BURK</name>
<protein>
    <submittedName>
        <fullName evidence="1">Uncharacterized protein</fullName>
    </submittedName>
</protein>
<proteinExistence type="predicted"/>
<evidence type="ECO:0000313" key="2">
    <source>
        <dbReference type="Proteomes" id="UP000297385"/>
    </source>
</evidence>
<comment type="caution">
    <text evidence="1">The sequence shown here is derived from an EMBL/GenBank/DDBJ whole genome shotgun (WGS) entry which is preliminary data.</text>
</comment>
<dbReference type="AlphaFoldDB" id="A0A4Y8MG76"/>
<dbReference type="Pfam" id="PF20289">
    <property type="entry name" value="MComp1"/>
    <property type="match status" value="1"/>
</dbReference>
<dbReference type="Proteomes" id="UP000297385">
    <property type="component" value="Unassembled WGS sequence"/>
</dbReference>
<dbReference type="RefSeq" id="WP_134466543.1">
    <property type="nucleotide sequence ID" value="NZ_SNVI01000008.1"/>
</dbReference>
<dbReference type="InterPro" id="IPR046905">
    <property type="entry name" value="ABC-3C_MC1"/>
</dbReference>